<feature type="transmembrane region" description="Helical" evidence="3">
    <location>
        <begin position="211"/>
        <end position="232"/>
    </location>
</feature>
<organism evidence="5 6">
    <name type="scientific">Sideroxyarcus emersonii</name>
    <dbReference type="NCBI Taxonomy" id="2764705"/>
    <lineage>
        <taxon>Bacteria</taxon>
        <taxon>Pseudomonadati</taxon>
        <taxon>Pseudomonadota</taxon>
        <taxon>Betaproteobacteria</taxon>
        <taxon>Nitrosomonadales</taxon>
        <taxon>Gallionellaceae</taxon>
        <taxon>Sideroxyarcus</taxon>
    </lineage>
</organism>
<dbReference type="PANTHER" id="PTHR45138:SF9">
    <property type="entry name" value="DIGUANYLATE CYCLASE DGCM-RELATED"/>
    <property type="match status" value="1"/>
</dbReference>
<dbReference type="InterPro" id="IPR029787">
    <property type="entry name" value="Nucleotide_cyclase"/>
</dbReference>
<dbReference type="FunFam" id="3.30.70.270:FF:000001">
    <property type="entry name" value="Diguanylate cyclase domain protein"/>
    <property type="match status" value="1"/>
</dbReference>
<keyword evidence="3" id="KW-0472">Membrane</keyword>
<sequence length="405" mass="43714">MGAAPGCCSRSKRWSCNFMNLDARTLLFSLILTNAIMVLSLFAAATSAKGDGRPDGIGKWAAAILLETLAWVLIAMRGTLPDAISIIVANGFVAASYALMLAAICEFQQRRLPHWQYWLPIVLALLVATLLPDDIRSRFIWGGCVYALQMVLIARALWSDQATRAGRAWRLLLGGFAVLLLVLALRASVALTGGTLLSVPQNGGTPHWVQIVTFVALMATSLLGSIGFLLMVKERADREVMHLAMTDSLTGVPNRRALMEHAERALSLRHSRHLALLMIDVDHFKRINDAHGHPAGDEILRQVAGLLAGRLRGGDLVGRYGGEEFCVVALDTDADGAMKLAESLREIIASAVLGTEYGDLSVTVSIGVSYCSTDTERELKGILAEADAALYTAKANGRNQVVRLN</sequence>
<dbReference type="Gene3D" id="3.30.70.270">
    <property type="match status" value="1"/>
</dbReference>
<comment type="catalytic activity">
    <reaction evidence="2">
        <text>2 GTP = 3',3'-c-di-GMP + 2 diphosphate</text>
        <dbReference type="Rhea" id="RHEA:24898"/>
        <dbReference type="ChEBI" id="CHEBI:33019"/>
        <dbReference type="ChEBI" id="CHEBI:37565"/>
        <dbReference type="ChEBI" id="CHEBI:58805"/>
        <dbReference type="EC" id="2.7.7.65"/>
    </reaction>
</comment>
<accession>A0AAN2BZ98</accession>
<dbReference type="InterPro" id="IPR000160">
    <property type="entry name" value="GGDEF_dom"/>
</dbReference>
<proteinExistence type="predicted"/>
<protein>
    <recommendedName>
        <fullName evidence="1">diguanylate cyclase</fullName>
        <ecNumber evidence="1">2.7.7.65</ecNumber>
    </recommendedName>
</protein>
<evidence type="ECO:0000313" key="6">
    <source>
        <dbReference type="Proteomes" id="UP001320326"/>
    </source>
</evidence>
<dbReference type="Pfam" id="PF00990">
    <property type="entry name" value="GGDEF"/>
    <property type="match status" value="1"/>
</dbReference>
<dbReference type="Proteomes" id="UP001320326">
    <property type="component" value="Chromosome"/>
</dbReference>
<evidence type="ECO:0000259" key="4">
    <source>
        <dbReference type="PROSITE" id="PS50887"/>
    </source>
</evidence>
<gene>
    <name evidence="5" type="ORF">MIZ01_1737</name>
</gene>
<dbReference type="SMART" id="SM00267">
    <property type="entry name" value="GGDEF"/>
    <property type="match status" value="1"/>
</dbReference>
<reference evidence="5 6" key="1">
    <citation type="journal article" date="2022" name="Int. J. Syst. Evol. Microbiol.">
        <title>&lt;i&gt;Sideroxyarcus emersonii&lt;/i&gt; gen. nov. sp. nov., a neutrophilic, microaerobic iron- and thiosulfate-oxidizing bacterium isolated from iron-rich wetland sediment.</title>
        <authorList>
            <person name="Kato S."/>
            <person name="Itoh T."/>
            <person name="Iino T."/>
            <person name="Ohkuma M."/>
        </authorList>
    </citation>
    <scope>NUCLEOTIDE SEQUENCE [LARGE SCALE GENOMIC DNA]</scope>
    <source>
        <strain evidence="5 6">MIZ01</strain>
    </source>
</reference>
<feature type="transmembrane region" description="Helical" evidence="3">
    <location>
        <begin position="26"/>
        <end position="45"/>
    </location>
</feature>
<dbReference type="SUPFAM" id="SSF55073">
    <property type="entry name" value="Nucleotide cyclase"/>
    <property type="match status" value="1"/>
</dbReference>
<keyword evidence="6" id="KW-1185">Reference proteome</keyword>
<keyword evidence="3" id="KW-1133">Transmembrane helix</keyword>
<feature type="transmembrane region" description="Helical" evidence="3">
    <location>
        <begin position="170"/>
        <end position="191"/>
    </location>
</feature>
<dbReference type="CDD" id="cd01949">
    <property type="entry name" value="GGDEF"/>
    <property type="match status" value="1"/>
</dbReference>
<keyword evidence="3" id="KW-0812">Transmembrane</keyword>
<evidence type="ECO:0000256" key="1">
    <source>
        <dbReference type="ARBA" id="ARBA00012528"/>
    </source>
</evidence>
<dbReference type="PROSITE" id="PS50887">
    <property type="entry name" value="GGDEF"/>
    <property type="match status" value="1"/>
</dbReference>
<dbReference type="EC" id="2.7.7.65" evidence="1"/>
<dbReference type="PANTHER" id="PTHR45138">
    <property type="entry name" value="REGULATORY COMPONENTS OF SENSORY TRANSDUCTION SYSTEM"/>
    <property type="match status" value="1"/>
</dbReference>
<feature type="transmembrane region" description="Helical" evidence="3">
    <location>
        <begin position="138"/>
        <end position="158"/>
    </location>
</feature>
<evidence type="ECO:0000256" key="3">
    <source>
        <dbReference type="SAM" id="Phobius"/>
    </source>
</evidence>
<dbReference type="NCBIfam" id="TIGR00254">
    <property type="entry name" value="GGDEF"/>
    <property type="match status" value="1"/>
</dbReference>
<evidence type="ECO:0000313" key="5">
    <source>
        <dbReference type="EMBL" id="BCK87940.1"/>
    </source>
</evidence>
<feature type="transmembrane region" description="Helical" evidence="3">
    <location>
        <begin position="115"/>
        <end position="132"/>
    </location>
</feature>
<dbReference type="InterPro" id="IPR043128">
    <property type="entry name" value="Rev_trsase/Diguanyl_cyclase"/>
</dbReference>
<dbReference type="KEGG" id="seme:MIZ01_1737"/>
<evidence type="ECO:0000256" key="2">
    <source>
        <dbReference type="ARBA" id="ARBA00034247"/>
    </source>
</evidence>
<dbReference type="AlphaFoldDB" id="A0AAN2BZ98"/>
<feature type="transmembrane region" description="Helical" evidence="3">
    <location>
        <begin position="83"/>
        <end position="103"/>
    </location>
</feature>
<dbReference type="InterPro" id="IPR050469">
    <property type="entry name" value="Diguanylate_Cyclase"/>
</dbReference>
<name>A0AAN2BZ98_9PROT</name>
<feature type="domain" description="GGDEF" evidence="4">
    <location>
        <begin position="272"/>
        <end position="405"/>
    </location>
</feature>
<dbReference type="GO" id="GO:0052621">
    <property type="term" value="F:diguanylate cyclase activity"/>
    <property type="evidence" value="ECO:0007669"/>
    <property type="project" value="UniProtKB-EC"/>
</dbReference>
<dbReference type="EMBL" id="AP023423">
    <property type="protein sequence ID" value="BCK87940.1"/>
    <property type="molecule type" value="Genomic_DNA"/>
</dbReference>